<dbReference type="EMBL" id="CP001738">
    <property type="protein sequence ID" value="ACY96058.1"/>
    <property type="molecule type" value="Genomic_DNA"/>
</dbReference>
<evidence type="ECO:0000256" key="4">
    <source>
        <dbReference type="ARBA" id="ARBA00022553"/>
    </source>
</evidence>
<dbReference type="PANTHER" id="PTHR45436">
    <property type="entry name" value="SENSOR HISTIDINE KINASE YKOH"/>
    <property type="match status" value="1"/>
</dbReference>
<dbReference type="InterPro" id="IPR003594">
    <property type="entry name" value="HATPase_dom"/>
</dbReference>
<feature type="domain" description="Histidine kinase" evidence="12">
    <location>
        <begin position="241"/>
        <end position="447"/>
    </location>
</feature>
<dbReference type="SMART" id="SM00388">
    <property type="entry name" value="HisKA"/>
    <property type="match status" value="1"/>
</dbReference>
<dbReference type="STRING" id="471852.Tcur_0461"/>
<reference evidence="14 15" key="1">
    <citation type="journal article" date="2011" name="Stand. Genomic Sci.">
        <title>Complete genome sequence of Thermomonospora curvata type strain (B9).</title>
        <authorList>
            <person name="Chertkov O."/>
            <person name="Sikorski J."/>
            <person name="Nolan M."/>
            <person name="Lapidus A."/>
            <person name="Lucas S."/>
            <person name="Del Rio T.G."/>
            <person name="Tice H."/>
            <person name="Cheng J.F."/>
            <person name="Goodwin L."/>
            <person name="Pitluck S."/>
            <person name="Liolios K."/>
            <person name="Ivanova N."/>
            <person name="Mavromatis K."/>
            <person name="Mikhailova N."/>
            <person name="Ovchinnikova G."/>
            <person name="Pati A."/>
            <person name="Chen A."/>
            <person name="Palaniappan K."/>
            <person name="Djao O.D."/>
            <person name="Land M."/>
            <person name="Hauser L."/>
            <person name="Chang Y.J."/>
            <person name="Jeffries C.D."/>
            <person name="Brettin T."/>
            <person name="Han C."/>
            <person name="Detter J.C."/>
            <person name="Rohde M."/>
            <person name="Goker M."/>
            <person name="Woyke T."/>
            <person name="Bristow J."/>
            <person name="Eisen J.A."/>
            <person name="Markowitz V."/>
            <person name="Hugenholtz P."/>
            <person name="Klenk H.P."/>
            <person name="Kyrpides N.C."/>
        </authorList>
    </citation>
    <scope>NUCLEOTIDE SEQUENCE [LARGE SCALE GENOMIC DNA]</scope>
    <source>
        <strain evidence="15">ATCC 19995 / DSM 43183 / JCM 3096 / KCTC 9072 / NBRC 15933 / NCIMB 10081 / Henssen B9</strain>
    </source>
</reference>
<evidence type="ECO:0000259" key="13">
    <source>
        <dbReference type="PROSITE" id="PS50885"/>
    </source>
</evidence>
<dbReference type="RefSeq" id="WP_012850842.1">
    <property type="nucleotide sequence ID" value="NC_013510.1"/>
</dbReference>
<dbReference type="HOGENOM" id="CLU_000445_89_6_11"/>
<dbReference type="eggNOG" id="COG2205">
    <property type="taxonomic scope" value="Bacteria"/>
</dbReference>
<dbReference type="InterPro" id="IPR036890">
    <property type="entry name" value="HATPase_C_sf"/>
</dbReference>
<dbReference type="PROSITE" id="PS50885">
    <property type="entry name" value="HAMP"/>
    <property type="match status" value="1"/>
</dbReference>
<evidence type="ECO:0000256" key="6">
    <source>
        <dbReference type="ARBA" id="ARBA00022692"/>
    </source>
</evidence>
<dbReference type="PROSITE" id="PS50109">
    <property type="entry name" value="HIS_KIN"/>
    <property type="match status" value="1"/>
</dbReference>
<dbReference type="SMART" id="SM00304">
    <property type="entry name" value="HAMP"/>
    <property type="match status" value="1"/>
</dbReference>
<gene>
    <name evidence="14" type="ordered locus">Tcur_0461</name>
</gene>
<evidence type="ECO:0000256" key="5">
    <source>
        <dbReference type="ARBA" id="ARBA00022679"/>
    </source>
</evidence>
<keyword evidence="15" id="KW-1185">Reference proteome</keyword>
<evidence type="ECO:0000256" key="2">
    <source>
        <dbReference type="ARBA" id="ARBA00004236"/>
    </source>
</evidence>
<evidence type="ECO:0000256" key="9">
    <source>
        <dbReference type="ARBA" id="ARBA00023012"/>
    </source>
</evidence>
<evidence type="ECO:0000313" key="14">
    <source>
        <dbReference type="EMBL" id="ACY96058.1"/>
    </source>
</evidence>
<dbReference type="InterPro" id="IPR036097">
    <property type="entry name" value="HisK_dim/P_sf"/>
</dbReference>
<dbReference type="Gene3D" id="3.30.565.10">
    <property type="entry name" value="Histidine kinase-like ATPase, C-terminal domain"/>
    <property type="match status" value="1"/>
</dbReference>
<evidence type="ECO:0000256" key="8">
    <source>
        <dbReference type="ARBA" id="ARBA00022989"/>
    </source>
</evidence>
<keyword evidence="6 11" id="KW-0812">Transmembrane</keyword>
<dbReference type="InterPro" id="IPR003660">
    <property type="entry name" value="HAMP_dom"/>
</dbReference>
<dbReference type="Pfam" id="PF02518">
    <property type="entry name" value="HATPase_c"/>
    <property type="match status" value="1"/>
</dbReference>
<comment type="subcellular location">
    <subcellularLocation>
        <location evidence="2">Cell membrane</location>
    </subcellularLocation>
</comment>
<dbReference type="Pfam" id="PF00672">
    <property type="entry name" value="HAMP"/>
    <property type="match status" value="1"/>
</dbReference>
<dbReference type="GO" id="GO:0000155">
    <property type="term" value="F:phosphorelay sensor kinase activity"/>
    <property type="evidence" value="ECO:0007669"/>
    <property type="project" value="InterPro"/>
</dbReference>
<organism evidence="14 15">
    <name type="scientific">Thermomonospora curvata (strain ATCC 19995 / DSM 43183 / JCM 3096 / KCTC 9072 / NBRC 15933 / NCIMB 10081 / Henssen B9)</name>
    <dbReference type="NCBI Taxonomy" id="471852"/>
    <lineage>
        <taxon>Bacteria</taxon>
        <taxon>Bacillati</taxon>
        <taxon>Actinomycetota</taxon>
        <taxon>Actinomycetes</taxon>
        <taxon>Streptosporangiales</taxon>
        <taxon>Thermomonosporaceae</taxon>
        <taxon>Thermomonospora</taxon>
    </lineage>
</organism>
<dbReference type="SUPFAM" id="SSF55874">
    <property type="entry name" value="ATPase domain of HSP90 chaperone/DNA topoisomerase II/histidine kinase"/>
    <property type="match status" value="1"/>
</dbReference>
<dbReference type="SUPFAM" id="SSF47384">
    <property type="entry name" value="Homodimeric domain of signal transducing histidine kinase"/>
    <property type="match status" value="1"/>
</dbReference>
<dbReference type="InterPro" id="IPR003661">
    <property type="entry name" value="HisK_dim/P_dom"/>
</dbReference>
<keyword evidence="9" id="KW-0902">Two-component regulatory system</keyword>
<dbReference type="SMART" id="SM00387">
    <property type="entry name" value="HATPase_c"/>
    <property type="match status" value="1"/>
</dbReference>
<dbReference type="Gene3D" id="1.10.287.130">
    <property type="match status" value="1"/>
</dbReference>
<protein>
    <recommendedName>
        <fullName evidence="3">histidine kinase</fullName>
        <ecNumber evidence="3">2.7.13.3</ecNumber>
    </recommendedName>
</protein>
<evidence type="ECO:0000313" key="15">
    <source>
        <dbReference type="Proteomes" id="UP000001918"/>
    </source>
</evidence>
<evidence type="ECO:0000256" key="3">
    <source>
        <dbReference type="ARBA" id="ARBA00012438"/>
    </source>
</evidence>
<evidence type="ECO:0000259" key="12">
    <source>
        <dbReference type="PROSITE" id="PS50109"/>
    </source>
</evidence>
<accession>D1A3D3</accession>
<dbReference type="InterPro" id="IPR050428">
    <property type="entry name" value="TCS_sensor_his_kinase"/>
</dbReference>
<keyword evidence="8 11" id="KW-1133">Transmembrane helix</keyword>
<dbReference type="CDD" id="cd00082">
    <property type="entry name" value="HisKA"/>
    <property type="match status" value="1"/>
</dbReference>
<keyword evidence="4" id="KW-0597">Phosphoprotein</keyword>
<dbReference type="InterPro" id="IPR005467">
    <property type="entry name" value="His_kinase_dom"/>
</dbReference>
<comment type="catalytic activity">
    <reaction evidence="1">
        <text>ATP + protein L-histidine = ADP + protein N-phospho-L-histidine.</text>
        <dbReference type="EC" id="2.7.13.3"/>
    </reaction>
</comment>
<dbReference type="PANTHER" id="PTHR45436:SF5">
    <property type="entry name" value="SENSOR HISTIDINE KINASE TRCS"/>
    <property type="match status" value="1"/>
</dbReference>
<keyword evidence="10 11" id="KW-0472">Membrane</keyword>
<keyword evidence="5" id="KW-0808">Transferase</keyword>
<dbReference type="CDD" id="cd00075">
    <property type="entry name" value="HATPase"/>
    <property type="match status" value="1"/>
</dbReference>
<evidence type="ECO:0000256" key="11">
    <source>
        <dbReference type="SAM" id="Phobius"/>
    </source>
</evidence>
<proteinExistence type="predicted"/>
<feature type="transmembrane region" description="Helical" evidence="11">
    <location>
        <begin position="150"/>
        <end position="174"/>
    </location>
</feature>
<dbReference type="InterPro" id="IPR004358">
    <property type="entry name" value="Sig_transdc_His_kin-like_C"/>
</dbReference>
<dbReference type="PRINTS" id="PR00344">
    <property type="entry name" value="BCTRLSENSOR"/>
</dbReference>
<evidence type="ECO:0000256" key="1">
    <source>
        <dbReference type="ARBA" id="ARBA00000085"/>
    </source>
</evidence>
<evidence type="ECO:0000256" key="10">
    <source>
        <dbReference type="ARBA" id="ARBA00023136"/>
    </source>
</evidence>
<keyword evidence="7 14" id="KW-0418">Kinase</keyword>
<dbReference type="KEGG" id="tcu:Tcur_0461"/>
<feature type="domain" description="HAMP" evidence="13">
    <location>
        <begin position="180"/>
        <end position="233"/>
    </location>
</feature>
<dbReference type="Pfam" id="PF00512">
    <property type="entry name" value="HisKA"/>
    <property type="match status" value="1"/>
</dbReference>
<dbReference type="GO" id="GO:0005886">
    <property type="term" value="C:plasma membrane"/>
    <property type="evidence" value="ECO:0007669"/>
    <property type="project" value="UniProtKB-SubCell"/>
</dbReference>
<sequence length="453" mass="48903">MITTKGWPLRARLPLMAGGSMALMCLLAGLLVIMGIRGEAADQQRAQTFETALSVTRHLQREDPPRVLPAQPDGTAIQVVDPSGRVISATGQLAGKPPMADFRPTGASAVAHRELCPPRGMDACMDVVGFQVYTPSGERTVYAANRTVPWYVSGALVAFLVALSLLLILLVMAVTSRTINRTLAPVEAIRAELAEITASDAGRRVPVPESRDEIRLLAQTVNATLQRLDAALVQMRRFTADASHDLRTPIAAARARVEEALLYPDETDWPAMATDVLESLNRLQAIVTDLLELAALDSKPEHVGEEVNLTGLIASEIARQPRRVPVHTDLAPEVMVRGDPLRLTRLLVNLLDNAERHANSEIRVTLRAENGTAVMEVLDDGAGIPPEHRETVFQRFARLDAARNRDAGGTGLGLPIARQTAAAHGGTLAAEDSPQGARLVLRLPLLATHDRPR</sequence>
<name>D1A3D3_THECD</name>
<evidence type="ECO:0000256" key="7">
    <source>
        <dbReference type="ARBA" id="ARBA00022777"/>
    </source>
</evidence>
<dbReference type="AlphaFoldDB" id="D1A3D3"/>
<dbReference type="CDD" id="cd06225">
    <property type="entry name" value="HAMP"/>
    <property type="match status" value="1"/>
</dbReference>
<dbReference type="Proteomes" id="UP000001918">
    <property type="component" value="Chromosome"/>
</dbReference>
<dbReference type="EC" id="2.7.13.3" evidence="3"/>
<dbReference type="Gene3D" id="6.10.340.10">
    <property type="match status" value="1"/>
</dbReference>